<feature type="repeat" description="ANK" evidence="3">
    <location>
        <begin position="1031"/>
        <end position="1063"/>
    </location>
</feature>
<accession>A0AAD7AQA5</accession>
<dbReference type="Pfam" id="PF00023">
    <property type="entry name" value="Ank"/>
    <property type="match status" value="2"/>
</dbReference>
<feature type="repeat" description="ANK" evidence="3">
    <location>
        <begin position="1064"/>
        <end position="1096"/>
    </location>
</feature>
<feature type="repeat" description="ANK" evidence="3">
    <location>
        <begin position="897"/>
        <end position="929"/>
    </location>
</feature>
<protein>
    <submittedName>
        <fullName evidence="6">Ankyrin repeat-containing domain protein</fullName>
    </submittedName>
</protein>
<feature type="region of interest" description="Disordered" evidence="4">
    <location>
        <begin position="1"/>
        <end position="20"/>
    </location>
</feature>
<feature type="repeat" description="ANK" evidence="3">
    <location>
        <begin position="998"/>
        <end position="1030"/>
    </location>
</feature>
<gene>
    <name evidence="6" type="ORF">DFH08DRAFT_766735</name>
</gene>
<name>A0AAD7AQA5_9AGAR</name>
<feature type="repeat" description="ANK" evidence="3">
    <location>
        <begin position="1297"/>
        <end position="1329"/>
    </location>
</feature>
<evidence type="ECO:0000256" key="3">
    <source>
        <dbReference type="PROSITE-ProRule" id="PRU00023"/>
    </source>
</evidence>
<evidence type="ECO:0000256" key="1">
    <source>
        <dbReference type="ARBA" id="ARBA00022737"/>
    </source>
</evidence>
<keyword evidence="2 3" id="KW-0040">ANK repeat</keyword>
<feature type="repeat" description="ANK" evidence="3">
    <location>
        <begin position="765"/>
        <end position="797"/>
    </location>
</feature>
<comment type="caution">
    <text evidence="6">The sequence shown here is derived from an EMBL/GenBank/DDBJ whole genome shotgun (WGS) entry which is preliminary data.</text>
</comment>
<dbReference type="InterPro" id="IPR002110">
    <property type="entry name" value="Ankyrin_rpt"/>
</dbReference>
<dbReference type="EMBL" id="JARIHO010000003">
    <property type="protein sequence ID" value="KAJ7364954.1"/>
    <property type="molecule type" value="Genomic_DNA"/>
</dbReference>
<dbReference type="InterPro" id="IPR056884">
    <property type="entry name" value="NPHP3-like_N"/>
</dbReference>
<feature type="repeat" description="ANK" evidence="3">
    <location>
        <begin position="1130"/>
        <end position="1162"/>
    </location>
</feature>
<dbReference type="Gene3D" id="1.25.40.20">
    <property type="entry name" value="Ankyrin repeat-containing domain"/>
    <property type="match status" value="4"/>
</dbReference>
<dbReference type="SUPFAM" id="SSF48403">
    <property type="entry name" value="Ankyrin repeat"/>
    <property type="match status" value="2"/>
</dbReference>
<feature type="repeat" description="ANK" evidence="3">
    <location>
        <begin position="965"/>
        <end position="997"/>
    </location>
</feature>
<dbReference type="SUPFAM" id="SSF52540">
    <property type="entry name" value="P-loop containing nucleoside triphosphate hydrolases"/>
    <property type="match status" value="1"/>
</dbReference>
<reference evidence="6" key="1">
    <citation type="submission" date="2023-03" db="EMBL/GenBank/DDBJ databases">
        <title>Massive genome expansion in bonnet fungi (Mycena s.s.) driven by repeated elements and novel gene families across ecological guilds.</title>
        <authorList>
            <consortium name="Lawrence Berkeley National Laboratory"/>
            <person name="Harder C.B."/>
            <person name="Miyauchi S."/>
            <person name="Viragh M."/>
            <person name="Kuo A."/>
            <person name="Thoen E."/>
            <person name="Andreopoulos B."/>
            <person name="Lu D."/>
            <person name="Skrede I."/>
            <person name="Drula E."/>
            <person name="Henrissat B."/>
            <person name="Morin E."/>
            <person name="Kohler A."/>
            <person name="Barry K."/>
            <person name="LaButti K."/>
            <person name="Morin E."/>
            <person name="Salamov A."/>
            <person name="Lipzen A."/>
            <person name="Mereny Z."/>
            <person name="Hegedus B."/>
            <person name="Baldrian P."/>
            <person name="Stursova M."/>
            <person name="Weitz H."/>
            <person name="Taylor A."/>
            <person name="Grigoriev I.V."/>
            <person name="Nagy L.G."/>
            <person name="Martin F."/>
            <person name="Kauserud H."/>
        </authorList>
    </citation>
    <scope>NUCLEOTIDE SEQUENCE</scope>
    <source>
        <strain evidence="6">CBHHK002</strain>
    </source>
</reference>
<feature type="repeat" description="ANK" evidence="3">
    <location>
        <begin position="1097"/>
        <end position="1129"/>
    </location>
</feature>
<dbReference type="Gene3D" id="3.40.50.300">
    <property type="entry name" value="P-loop containing nucleotide triphosphate hydrolases"/>
    <property type="match status" value="1"/>
</dbReference>
<dbReference type="Pfam" id="PF24883">
    <property type="entry name" value="NPHP3_N"/>
    <property type="match status" value="1"/>
</dbReference>
<feature type="repeat" description="ANK" evidence="3">
    <location>
        <begin position="1229"/>
        <end position="1261"/>
    </location>
</feature>
<proteinExistence type="predicted"/>
<evidence type="ECO:0000256" key="2">
    <source>
        <dbReference type="ARBA" id="ARBA00023043"/>
    </source>
</evidence>
<feature type="repeat" description="ANK" evidence="3">
    <location>
        <begin position="798"/>
        <end position="830"/>
    </location>
</feature>
<dbReference type="InterPro" id="IPR027417">
    <property type="entry name" value="P-loop_NTPase"/>
</dbReference>
<dbReference type="PROSITE" id="PS50088">
    <property type="entry name" value="ANK_REPEAT"/>
    <property type="match status" value="18"/>
</dbReference>
<dbReference type="PANTHER" id="PTHR24189:SF50">
    <property type="entry name" value="ANKYRIN REPEAT AND SOCS BOX PROTEIN 2"/>
    <property type="match status" value="1"/>
</dbReference>
<dbReference type="InterPro" id="IPR050745">
    <property type="entry name" value="Multifunctional_regulatory"/>
</dbReference>
<dbReference type="InterPro" id="IPR036770">
    <property type="entry name" value="Ankyrin_rpt-contain_sf"/>
</dbReference>
<keyword evidence="7" id="KW-1185">Reference proteome</keyword>
<evidence type="ECO:0000313" key="7">
    <source>
        <dbReference type="Proteomes" id="UP001218218"/>
    </source>
</evidence>
<organism evidence="6 7">
    <name type="scientific">Mycena albidolilacea</name>
    <dbReference type="NCBI Taxonomy" id="1033008"/>
    <lineage>
        <taxon>Eukaryota</taxon>
        <taxon>Fungi</taxon>
        <taxon>Dikarya</taxon>
        <taxon>Basidiomycota</taxon>
        <taxon>Agaricomycotina</taxon>
        <taxon>Agaricomycetes</taxon>
        <taxon>Agaricomycetidae</taxon>
        <taxon>Agaricales</taxon>
        <taxon>Marasmiineae</taxon>
        <taxon>Mycenaceae</taxon>
        <taxon>Mycena</taxon>
    </lineage>
</organism>
<dbReference type="PANTHER" id="PTHR24189">
    <property type="entry name" value="MYOTROPHIN"/>
    <property type="match status" value="1"/>
</dbReference>
<evidence type="ECO:0000313" key="6">
    <source>
        <dbReference type="EMBL" id="KAJ7364954.1"/>
    </source>
</evidence>
<dbReference type="Pfam" id="PF12796">
    <property type="entry name" value="Ank_2"/>
    <property type="match status" value="7"/>
</dbReference>
<dbReference type="Proteomes" id="UP001218218">
    <property type="component" value="Unassembled WGS sequence"/>
</dbReference>
<evidence type="ECO:0000259" key="5">
    <source>
        <dbReference type="Pfam" id="PF24883"/>
    </source>
</evidence>
<keyword evidence="1" id="KW-0677">Repeat</keyword>
<feature type="domain" description="Nephrocystin 3-like N-terminal" evidence="5">
    <location>
        <begin position="217"/>
        <end position="377"/>
    </location>
</feature>
<feature type="repeat" description="ANK" evidence="3">
    <location>
        <begin position="1400"/>
        <end position="1432"/>
    </location>
</feature>
<sequence>MIPFKTTSTKSSPVSVPQSKTNQLVDGASTALEATLEVLELLGSVTDKVPYLNIITGCISKLIKIRNEMTANKECAGDLLSKIGEITRVVAQGLHDLDESNRSVAVRGLEDDLKRYQSVLNETCAILNEWTTQGFLKRTWKHGDFPKIADGIDRKIDAFHDAFSVARLTALSTGQDALDMKMQTLIDEATREKLDKWLKPANVGQSQQDAAEKCHPGTGTWLLERAEFREWIYALNSFLWLYGISGSGKTVLSSTIIDKLRTRMEPYAFFYFDTNNSGQQTVSQLLCSLVTQLSVQLPSPDKTLNEVWKSNASGQHFPSNSQIISQALIPILIEFTQPVYLVLDALDECSEREKLLNAITSILDSELFNVHLLVTSRPEVHFGTNVAQQGVSISLENCENGVTQDIESYVDKLLSEEDGWISENKDTIKKGLLERGGGMFRLVSLQLDELRNCSGRQSEIEEALLNMPTSLTDIYHRILRNIRRPSMVADVGRTINWLMFSKRPMALDEIIDALAFNFKKKPLCFNKAERMKPTALLNACAGFVSISKNEYADVTVIKLAHASVKEYFFSADGQREISSNCEVSEQAAHYLITQTCLGYLKGLDVVLDRSTASYLYPLAKYAAEYWAFHARHCNEIRQDLYVGEGQCTDIIGTSDQIMRSRALLDAIIEVLQPNSPQYIMLSRLYQIDNGDSRWYNESILYPTLYYSAFLGILQLVRELLLRGLNINTQSGRLGNALQVASYTGHLEIVDLLLEKDADVNAQGGEYGNALQAASWRGFLEIVGLLLEKGADVNAQGGEYGNALQAAIQEGSLEIVGLLLEKGADVNAQGGQYGNALQAASYKGSLEIVGLLLEKGADVNAQGGEYGNALQAASYEGSLEIVGLLLEKGADVNAQGGQYGNALQAASYEGSLEIVGLLLEKGADVNAQGGQYGNALQAASGSYKGSLEIVGLLLEKGADVNAQGGEYGNALQAASYEGSLEIVGLLLEKGADVNAQGGQYGNALQAASYEGSLEIMGLLLEKGADVNAQGGEYGNSLQAASWRGSLEIVGLLLEKGADVNAQGGEYGNALQAASYEGSLEIVGLLLEKGADVNAQGGQYGNALHTAIQEGSLEIVGLLLEKGADVNAQGGEYGNALQAASYEGSLEIVGLLLEKGADVNVQGGEYGNALHTAIQEGSLEIVGLLLEKGADVNAQGGQYGNALQAASYEGSLEIVGLLLEKGADVNAQGGQYGNALQAASYEGSLEIVGLLLEKGADVNAQGGQYGNALQAASGSYKGSLEIVGLLLEKGADVNAQGGEYGNALQAASYEGSLEIVGLLLEKGADVNAQGGQYGNALQAASGPYKGSLEIVGLLLEKGADVNAQGGQYGNTLQAASGPYKGSLEIVGLLLEKGADVNAQGGQYGNALQAASWRGSLEIAGLLLDKGADVNAQGGQYGNALQAASASYNSSLEIVDLLLEKGADVNAQGGQYGNTLQAAIHQGHFRSVDLLHQKGAIAGIIKA</sequence>
<dbReference type="SMART" id="SM00248">
    <property type="entry name" value="ANK"/>
    <property type="match status" value="22"/>
</dbReference>
<feature type="repeat" description="ANK" evidence="3">
    <location>
        <begin position="864"/>
        <end position="896"/>
    </location>
</feature>
<dbReference type="InterPro" id="IPR059179">
    <property type="entry name" value="MLKL-like_MCAfunc"/>
</dbReference>
<feature type="repeat" description="ANK" evidence="3">
    <location>
        <begin position="732"/>
        <end position="764"/>
    </location>
</feature>
<dbReference type="Pfam" id="PF13637">
    <property type="entry name" value="Ank_4"/>
    <property type="match status" value="1"/>
</dbReference>
<feature type="repeat" description="ANK" evidence="3">
    <location>
        <begin position="1433"/>
        <end position="1467"/>
    </location>
</feature>
<feature type="repeat" description="ANK" evidence="3">
    <location>
        <begin position="1196"/>
        <end position="1228"/>
    </location>
</feature>
<feature type="repeat" description="ANK" evidence="3">
    <location>
        <begin position="831"/>
        <end position="863"/>
    </location>
</feature>
<evidence type="ECO:0000256" key="4">
    <source>
        <dbReference type="SAM" id="MobiDB-lite"/>
    </source>
</evidence>
<feature type="repeat" description="ANK" evidence="3">
    <location>
        <begin position="1163"/>
        <end position="1195"/>
    </location>
</feature>
<dbReference type="PROSITE" id="PS50297">
    <property type="entry name" value="ANK_REP_REGION"/>
    <property type="match status" value="16"/>
</dbReference>
<dbReference type="CDD" id="cd21037">
    <property type="entry name" value="MLKL_NTD"/>
    <property type="match status" value="1"/>
</dbReference>